<proteinExistence type="predicted"/>
<accession>A0ABU2UQ43</accession>
<keyword evidence="4" id="KW-1185">Reference proteome</keyword>
<dbReference type="Proteomes" id="UP001180489">
    <property type="component" value="Unassembled WGS sequence"/>
</dbReference>
<dbReference type="SUPFAM" id="SSF101898">
    <property type="entry name" value="NHL repeat"/>
    <property type="match status" value="1"/>
</dbReference>
<feature type="chain" id="PRO_5046471580" evidence="2">
    <location>
        <begin position="35"/>
        <end position="424"/>
    </location>
</feature>
<evidence type="ECO:0000313" key="3">
    <source>
        <dbReference type="EMBL" id="MDT0475401.1"/>
    </source>
</evidence>
<evidence type="ECO:0000256" key="1">
    <source>
        <dbReference type="SAM" id="MobiDB-lite"/>
    </source>
</evidence>
<dbReference type="RefSeq" id="WP_311636443.1">
    <property type="nucleotide sequence ID" value="NZ_JAVRFF010000030.1"/>
</dbReference>
<comment type="caution">
    <text evidence="3">The sequence shown here is derived from an EMBL/GenBank/DDBJ whole genome shotgun (WGS) entry which is preliminary data.</text>
</comment>
<keyword evidence="2" id="KW-0732">Signal</keyword>
<evidence type="ECO:0000256" key="2">
    <source>
        <dbReference type="SAM" id="SignalP"/>
    </source>
</evidence>
<evidence type="ECO:0000313" key="4">
    <source>
        <dbReference type="Proteomes" id="UP001180489"/>
    </source>
</evidence>
<reference evidence="3" key="1">
    <citation type="submission" date="2024-05" db="EMBL/GenBank/DDBJ databases">
        <title>30 novel species of actinomycetes from the DSMZ collection.</title>
        <authorList>
            <person name="Nouioui I."/>
        </authorList>
    </citation>
    <scope>NUCLEOTIDE SEQUENCE</scope>
    <source>
        <strain evidence="3">DSM 41014</strain>
    </source>
</reference>
<feature type="region of interest" description="Disordered" evidence="1">
    <location>
        <begin position="218"/>
        <end position="241"/>
    </location>
</feature>
<feature type="signal peptide" evidence="2">
    <location>
        <begin position="1"/>
        <end position="34"/>
    </location>
</feature>
<dbReference type="EMBL" id="JAVRFF010000030">
    <property type="protein sequence ID" value="MDT0475401.1"/>
    <property type="molecule type" value="Genomic_DNA"/>
</dbReference>
<gene>
    <name evidence="3" type="ORF">RM863_25060</name>
</gene>
<name>A0ABU2UQ43_9ACTN</name>
<protein>
    <submittedName>
        <fullName evidence="3">Uncharacterized protein</fullName>
    </submittedName>
</protein>
<sequence length="424" mass="43942">MGLSLLSRKKRRVVLGAGAAVVALSAFGIYSATSGDEASGPVDIDFVLGGGTTNGTWVNKVAHGTDLAIHGHFRGLAATSDDTVYLFTQEEKGMVMWIRKSSGSTERIPITGLNNETAEEAAVASDGSVYLATGDLWKVSPSGTATKLIDTQCPEANLSPLGTTIQSICVEKVTGVNVTKDGSVYIGDQIAYGNRGSFVHKISGESVELIAGRSAKNDESLKDSNPAVQKGVDPPAGTKAKDVLAPAVGPSGYLASDDHGLYWRTGPGIVRINKDGTLSSVVGARDPKKIGELQGPLETIGRAIDARVNYGASFTTSGDLTASSARDEIFYTDTGKAYGPPFSREFSLGGTKSTAQKSFIKDQKSGKAIFRVAGGNISPVAFGAQAIAATDSSLYIAVESSAAGNKSPGSQRAAVLKLDLSVEK</sequence>
<organism evidence="3 4">
    <name type="scientific">Streptomyces hintoniae</name>
    <dbReference type="NCBI Taxonomy" id="3075521"/>
    <lineage>
        <taxon>Bacteria</taxon>
        <taxon>Bacillati</taxon>
        <taxon>Actinomycetota</taxon>
        <taxon>Actinomycetes</taxon>
        <taxon>Kitasatosporales</taxon>
        <taxon>Streptomycetaceae</taxon>
        <taxon>Streptomyces</taxon>
    </lineage>
</organism>